<gene>
    <name evidence="1" type="ORF">J2125_004525</name>
</gene>
<dbReference type="RefSeq" id="WP_157819457.1">
    <property type="nucleotide sequence ID" value="NZ_JAGGMQ010000001.1"/>
</dbReference>
<sequence length="264" mass="29881">MGTAKIVNFGAPQQLYSNYNVAGVSESNIAKGIVSLKNQPVKCSVKVADCSSLQNRIYKNNNPRPIVEEKPQTMDEWKTLVNNIAKHYRNIAVNSGDYNTAAKIPPCNVSGDTALEMISYLDRFIESEKKAKVSEQGMYVKDHSNTAGKIKAIQAKVSAIDKIVTDHVRLDKGVYKSYSRNYLDILDRFFSVKYKESIKKIQIDHDTSRKDKILSNLNKQITDFSIESDNVRHNLGRVNKDIRSYNQDLKILNDARVFFSTPPK</sequence>
<dbReference type="Proteomes" id="UP001195624">
    <property type="component" value="Unassembled WGS sequence"/>
</dbReference>
<accession>A0ABS4PFA0</accession>
<organism evidence="1 2">
    <name type="scientific">Winslowiella toletana</name>
    <dbReference type="NCBI Taxonomy" id="92490"/>
    <lineage>
        <taxon>Bacteria</taxon>
        <taxon>Pseudomonadati</taxon>
        <taxon>Pseudomonadota</taxon>
        <taxon>Gammaproteobacteria</taxon>
        <taxon>Enterobacterales</taxon>
        <taxon>Erwiniaceae</taxon>
        <taxon>Winslowiella</taxon>
    </lineage>
</organism>
<evidence type="ECO:0000313" key="2">
    <source>
        <dbReference type="Proteomes" id="UP001195624"/>
    </source>
</evidence>
<keyword evidence="2" id="KW-1185">Reference proteome</keyword>
<evidence type="ECO:0000313" key="1">
    <source>
        <dbReference type="EMBL" id="MBP2171333.1"/>
    </source>
</evidence>
<comment type="caution">
    <text evidence="1">The sequence shown here is derived from an EMBL/GenBank/DDBJ whole genome shotgun (WGS) entry which is preliminary data.</text>
</comment>
<proteinExistence type="predicted"/>
<reference evidence="2" key="1">
    <citation type="submission" date="2023-07" db="EMBL/GenBank/DDBJ databases">
        <title>Genome mining of underrepresented organisms for secondary metabolites.</title>
        <authorList>
            <person name="D'Agostino P.M."/>
        </authorList>
    </citation>
    <scope>NUCLEOTIDE SEQUENCE [LARGE SCALE GENOMIC DNA]</scope>
    <source>
        <strain evidence="2">WS4403</strain>
    </source>
</reference>
<dbReference type="EMBL" id="JAGGMQ010000001">
    <property type="protein sequence ID" value="MBP2171333.1"/>
    <property type="molecule type" value="Genomic_DNA"/>
</dbReference>
<protein>
    <submittedName>
        <fullName evidence="1">Uncharacterized protein</fullName>
    </submittedName>
</protein>
<name>A0ABS4PFA0_9GAMM</name>